<accession>A0A0G0DFM5</accession>
<dbReference type="InterPro" id="IPR021139">
    <property type="entry name" value="NYN"/>
</dbReference>
<dbReference type="EMBL" id="LBRE01000018">
    <property type="protein sequence ID" value="KKP92238.1"/>
    <property type="molecule type" value="Genomic_DNA"/>
</dbReference>
<dbReference type="Proteomes" id="UP000034140">
    <property type="component" value="Unassembled WGS sequence"/>
</dbReference>
<evidence type="ECO:0000313" key="3">
    <source>
        <dbReference type="EMBL" id="KKP92238.1"/>
    </source>
</evidence>
<feature type="region of interest" description="Disordered" evidence="1">
    <location>
        <begin position="168"/>
        <end position="187"/>
    </location>
</feature>
<organism evidence="3 4">
    <name type="scientific">candidate division WS6 bacterium GW2011_GWC1_36_11</name>
    <dbReference type="NCBI Taxonomy" id="1619090"/>
    <lineage>
        <taxon>Bacteria</taxon>
        <taxon>Candidatus Dojkabacteria</taxon>
    </lineage>
</organism>
<name>A0A0G0DFM5_9BACT</name>
<dbReference type="Pfam" id="PF01936">
    <property type="entry name" value="NYN"/>
    <property type="match status" value="1"/>
</dbReference>
<feature type="domain" description="NYN" evidence="2">
    <location>
        <begin position="10"/>
        <end position="148"/>
    </location>
</feature>
<dbReference type="AlphaFoldDB" id="A0A0G0DFM5"/>
<protein>
    <recommendedName>
        <fullName evidence="2">NYN domain-containing protein</fullName>
    </recommendedName>
</protein>
<sequence>MEYMENKKKIYAFIDSQNINMGVFAKRWNMDWGKFREYLRNTFGVEKAYLFIGYIDTNEELYTRLTKEGFIVVYKKVLAVTKDEVTTYKGNVDAEMVLHTMIEYPNYDSAIICTGDGDFLCLIEYLEKNNKLEKIIAANKRFSTLLKGYTKYILDLYSLKKVLGYTSKKKKKEQKGGENKNMPNQAS</sequence>
<dbReference type="GO" id="GO:0004540">
    <property type="term" value="F:RNA nuclease activity"/>
    <property type="evidence" value="ECO:0007669"/>
    <property type="project" value="InterPro"/>
</dbReference>
<evidence type="ECO:0000313" key="4">
    <source>
        <dbReference type="Proteomes" id="UP000034140"/>
    </source>
</evidence>
<evidence type="ECO:0000259" key="2">
    <source>
        <dbReference type="Pfam" id="PF01936"/>
    </source>
</evidence>
<dbReference type="InterPro" id="IPR047140">
    <property type="entry name" value="LabA"/>
</dbReference>
<reference evidence="3 4" key="1">
    <citation type="journal article" date="2015" name="Nature">
        <title>rRNA introns, odd ribosomes, and small enigmatic genomes across a large radiation of phyla.</title>
        <authorList>
            <person name="Brown C.T."/>
            <person name="Hug L.A."/>
            <person name="Thomas B.C."/>
            <person name="Sharon I."/>
            <person name="Castelle C.J."/>
            <person name="Singh A."/>
            <person name="Wilkins M.J."/>
            <person name="Williams K.H."/>
            <person name="Banfield J.F."/>
        </authorList>
    </citation>
    <scope>NUCLEOTIDE SEQUENCE [LARGE SCALE GENOMIC DNA]</scope>
</reference>
<dbReference type="PANTHER" id="PTHR35458:SF2">
    <property type="entry name" value="SLR0755 PROTEIN"/>
    <property type="match status" value="1"/>
</dbReference>
<evidence type="ECO:0000256" key="1">
    <source>
        <dbReference type="SAM" id="MobiDB-lite"/>
    </source>
</evidence>
<proteinExistence type="predicted"/>
<dbReference type="PANTHER" id="PTHR35458">
    <property type="entry name" value="SLR0755 PROTEIN"/>
    <property type="match status" value="1"/>
</dbReference>
<comment type="caution">
    <text evidence="3">The sequence shown here is derived from an EMBL/GenBank/DDBJ whole genome shotgun (WGS) entry which is preliminary data.</text>
</comment>
<gene>
    <name evidence="3" type="ORF">UR96_C0018G0004</name>
</gene>
<dbReference type="Gene3D" id="3.40.50.1010">
    <property type="entry name" value="5'-nuclease"/>
    <property type="match status" value="1"/>
</dbReference>